<protein>
    <submittedName>
        <fullName evidence="3">Winged helix-turn-helix domain-containing protein</fullName>
    </submittedName>
</protein>
<dbReference type="Proteomes" id="UP001519887">
    <property type="component" value="Unassembled WGS sequence"/>
</dbReference>
<comment type="caution">
    <text evidence="3">The sequence shown here is derived from an EMBL/GenBank/DDBJ whole genome shotgun (WGS) entry which is preliminary data.</text>
</comment>
<dbReference type="SUPFAM" id="SSF46785">
    <property type="entry name" value="Winged helix' DNA-binding domain"/>
    <property type="match status" value="1"/>
</dbReference>
<dbReference type="EMBL" id="JAHZIK010000077">
    <property type="protein sequence ID" value="MBW7453471.1"/>
    <property type="molecule type" value="Genomic_DNA"/>
</dbReference>
<evidence type="ECO:0000256" key="1">
    <source>
        <dbReference type="ARBA" id="ARBA00023125"/>
    </source>
</evidence>
<organism evidence="3 4">
    <name type="scientific">Paenibacillus sepulcri</name>
    <dbReference type="NCBI Taxonomy" id="359917"/>
    <lineage>
        <taxon>Bacteria</taxon>
        <taxon>Bacillati</taxon>
        <taxon>Bacillota</taxon>
        <taxon>Bacilli</taxon>
        <taxon>Bacillales</taxon>
        <taxon>Paenibacillaceae</taxon>
        <taxon>Paenibacillus</taxon>
    </lineage>
</organism>
<evidence type="ECO:0000259" key="2">
    <source>
        <dbReference type="SMART" id="SM00418"/>
    </source>
</evidence>
<evidence type="ECO:0000313" key="4">
    <source>
        <dbReference type="Proteomes" id="UP001519887"/>
    </source>
</evidence>
<dbReference type="Pfam" id="PF01022">
    <property type="entry name" value="HTH_5"/>
    <property type="match status" value="1"/>
</dbReference>
<gene>
    <name evidence="3" type="ORF">K0U00_05400</name>
</gene>
<evidence type="ECO:0000313" key="3">
    <source>
        <dbReference type="EMBL" id="MBW7453471.1"/>
    </source>
</evidence>
<dbReference type="SMART" id="SM00418">
    <property type="entry name" value="HTH_ARSR"/>
    <property type="match status" value="1"/>
</dbReference>
<sequence>MDYQIDVKFGPIYELLNSLHTYICRKSYKKIDLAPQWAKDTRQRLTPEFASFLDQTEIDGDWKLTSLLVHLCPGCGSTEDFLAWLEGLSSGDLYELISEYSNQFPDNKGKFRSRTLSMLSQWEEQYFRHIDPAIIESLRDETLDRKKALLGLEPEEFIDQTTNGLHFKPANGLEQLILIPQHHFQPLNVICNFGKLTLCHYSARIYFADDDYFPAPEYRMIRSLGEKNRLKILRYLHQGPRSFIEIVRHLNLSKGITHDHIAKLRSAGMIRAYFEGETLVEYTLRPGALEHMQRRLIAYIEQS</sequence>
<dbReference type="CDD" id="cd00090">
    <property type="entry name" value="HTH_ARSR"/>
    <property type="match status" value="1"/>
</dbReference>
<dbReference type="InterPro" id="IPR036388">
    <property type="entry name" value="WH-like_DNA-bd_sf"/>
</dbReference>
<accession>A0ABS7BXT9</accession>
<keyword evidence="4" id="KW-1185">Reference proteome</keyword>
<proteinExistence type="predicted"/>
<reference evidence="3 4" key="1">
    <citation type="submission" date="2021-07" db="EMBL/GenBank/DDBJ databases">
        <title>Paenibacillus radiodurans sp. nov., isolated from the southeastern edge of Tengger Desert.</title>
        <authorList>
            <person name="Zhang G."/>
        </authorList>
    </citation>
    <scope>NUCLEOTIDE SEQUENCE [LARGE SCALE GENOMIC DNA]</scope>
    <source>
        <strain evidence="3 4">CCM 7311</strain>
    </source>
</reference>
<dbReference type="InterPro" id="IPR001845">
    <property type="entry name" value="HTH_ArsR_DNA-bd_dom"/>
</dbReference>
<dbReference type="InterPro" id="IPR036390">
    <property type="entry name" value="WH_DNA-bd_sf"/>
</dbReference>
<feature type="domain" description="HTH arsR-type" evidence="2">
    <location>
        <begin position="219"/>
        <end position="301"/>
    </location>
</feature>
<keyword evidence="1" id="KW-0238">DNA-binding</keyword>
<name>A0ABS7BXT9_9BACL</name>
<dbReference type="Gene3D" id="1.10.10.10">
    <property type="entry name" value="Winged helix-like DNA-binding domain superfamily/Winged helix DNA-binding domain"/>
    <property type="match status" value="1"/>
</dbReference>
<dbReference type="InterPro" id="IPR011991">
    <property type="entry name" value="ArsR-like_HTH"/>
</dbReference>